<keyword evidence="2 7" id="KW-0813">Transport</keyword>
<dbReference type="FunFam" id="1.10.3720.10:FF:000003">
    <property type="entry name" value="Aliphatic sulfonate ABC transporter permease"/>
    <property type="match status" value="1"/>
</dbReference>
<dbReference type="Gene3D" id="1.10.3720.10">
    <property type="entry name" value="MetI-like"/>
    <property type="match status" value="1"/>
</dbReference>
<dbReference type="GO" id="GO:0042918">
    <property type="term" value="P:alkanesulfonate transmembrane transport"/>
    <property type="evidence" value="ECO:0007669"/>
    <property type="project" value="UniProtKB-ARBA"/>
</dbReference>
<keyword evidence="3" id="KW-1003">Cell membrane</keyword>
<name>A0A1X7DWS4_9MICC</name>
<keyword evidence="6 7" id="KW-0472">Membrane</keyword>
<evidence type="ECO:0000256" key="4">
    <source>
        <dbReference type="ARBA" id="ARBA00022692"/>
    </source>
</evidence>
<evidence type="ECO:0000256" key="2">
    <source>
        <dbReference type="ARBA" id="ARBA00022448"/>
    </source>
</evidence>
<evidence type="ECO:0000313" key="10">
    <source>
        <dbReference type="EMBL" id="SMF22557.1"/>
    </source>
</evidence>
<keyword evidence="11" id="KW-1185">Reference proteome</keyword>
<evidence type="ECO:0000256" key="5">
    <source>
        <dbReference type="ARBA" id="ARBA00022989"/>
    </source>
</evidence>
<feature type="transmembrane region" description="Helical" evidence="7">
    <location>
        <begin position="172"/>
        <end position="192"/>
    </location>
</feature>
<keyword evidence="5 7" id="KW-1133">Transmembrane helix</keyword>
<proteinExistence type="inferred from homology"/>
<evidence type="ECO:0000313" key="11">
    <source>
        <dbReference type="Proteomes" id="UP000192929"/>
    </source>
</evidence>
<dbReference type="PANTHER" id="PTHR30151">
    <property type="entry name" value="ALKANE SULFONATE ABC TRANSPORTER-RELATED, MEMBRANE SUBUNIT"/>
    <property type="match status" value="1"/>
</dbReference>
<dbReference type="GO" id="GO:0005886">
    <property type="term" value="C:plasma membrane"/>
    <property type="evidence" value="ECO:0007669"/>
    <property type="project" value="UniProtKB-SubCell"/>
</dbReference>
<feature type="transmembrane region" description="Helical" evidence="7">
    <location>
        <begin position="263"/>
        <end position="282"/>
    </location>
</feature>
<evidence type="ECO:0000256" key="1">
    <source>
        <dbReference type="ARBA" id="ARBA00004651"/>
    </source>
</evidence>
<dbReference type="EMBL" id="FXAC01000016">
    <property type="protein sequence ID" value="SMF22557.1"/>
    <property type="molecule type" value="Genomic_DNA"/>
</dbReference>
<evidence type="ECO:0000256" key="8">
    <source>
        <dbReference type="SAM" id="MobiDB-lite"/>
    </source>
</evidence>
<feature type="compositionally biased region" description="Low complexity" evidence="8">
    <location>
        <begin position="47"/>
        <end position="66"/>
    </location>
</feature>
<organism evidence="10 11">
    <name type="scientific">Kocuria marina subsp. indica</name>
    <dbReference type="NCBI Taxonomy" id="1049583"/>
    <lineage>
        <taxon>Bacteria</taxon>
        <taxon>Bacillati</taxon>
        <taxon>Actinomycetota</taxon>
        <taxon>Actinomycetes</taxon>
        <taxon>Micrococcales</taxon>
        <taxon>Micrococcaceae</taxon>
        <taxon>Kocuria</taxon>
    </lineage>
</organism>
<feature type="transmembrane region" description="Helical" evidence="7">
    <location>
        <begin position="294"/>
        <end position="315"/>
    </location>
</feature>
<keyword evidence="4 7" id="KW-0812">Transmembrane</keyword>
<sequence length="329" mass="34205">MSTHDTSSAAPRSSDGASREAPGGTSSEAAGVTAVATLSDDDGRHGAGAVAPGDVAAPSDTPAAADSRTRPSALRNPWALGLIGIVLPVLLVLVWHALSTNGTFSPVQLPRPSAVLAAGWELLRSGDLWLHVGISTQRVIVGFLIGSGLGLLLGALLGLSPWARAIGSPTIGALRAVPSLAWVPLLLLWIGIGENSKVTLVAIGAFFPVYTTVSAALRHVDRHLIEAARSFGLRGVKLFTTVQLPAVLPSVISGLRLALAQAWLFLVAAELLGSSMGLGFLLTDSQNNGRTDRLLLAIVLLAVLGKLTDALLGIFERWTQRRWGVTGTR</sequence>
<feature type="region of interest" description="Disordered" evidence="8">
    <location>
        <begin position="1"/>
        <end position="70"/>
    </location>
</feature>
<comment type="similarity">
    <text evidence="7">Belongs to the binding-protein-dependent transport system permease family.</text>
</comment>
<feature type="transmembrane region" description="Helical" evidence="7">
    <location>
        <begin position="139"/>
        <end position="160"/>
    </location>
</feature>
<reference evidence="11" key="1">
    <citation type="submission" date="2017-04" db="EMBL/GenBank/DDBJ databases">
        <authorList>
            <person name="Varghese N."/>
            <person name="Submissions S."/>
        </authorList>
    </citation>
    <scope>NUCLEOTIDE SEQUENCE [LARGE SCALE GENOMIC DNA]</scope>
    <source>
        <strain evidence="11">NIO-1021</strain>
    </source>
</reference>
<protein>
    <submittedName>
        <fullName evidence="10">Sulfonate transport system permease protein</fullName>
    </submittedName>
</protein>
<evidence type="ECO:0000256" key="6">
    <source>
        <dbReference type="ARBA" id="ARBA00023136"/>
    </source>
</evidence>
<evidence type="ECO:0000256" key="3">
    <source>
        <dbReference type="ARBA" id="ARBA00022475"/>
    </source>
</evidence>
<dbReference type="CDD" id="cd06261">
    <property type="entry name" value="TM_PBP2"/>
    <property type="match status" value="1"/>
</dbReference>
<dbReference type="Proteomes" id="UP000192929">
    <property type="component" value="Unassembled WGS sequence"/>
</dbReference>
<dbReference type="Pfam" id="PF00528">
    <property type="entry name" value="BPD_transp_1"/>
    <property type="match status" value="1"/>
</dbReference>
<comment type="subcellular location">
    <subcellularLocation>
        <location evidence="1 7">Cell membrane</location>
        <topology evidence="1 7">Multi-pass membrane protein</topology>
    </subcellularLocation>
</comment>
<dbReference type="PANTHER" id="PTHR30151:SF39">
    <property type="entry name" value="ABC TRANSPORTER PERMEASE PROTEIN"/>
    <property type="match status" value="1"/>
</dbReference>
<dbReference type="InterPro" id="IPR000515">
    <property type="entry name" value="MetI-like"/>
</dbReference>
<feature type="domain" description="ABC transmembrane type-1" evidence="9">
    <location>
        <begin position="128"/>
        <end position="313"/>
    </location>
</feature>
<evidence type="ECO:0000256" key="7">
    <source>
        <dbReference type="RuleBase" id="RU363032"/>
    </source>
</evidence>
<gene>
    <name evidence="10" type="ORF">SAMN06296028_11621</name>
</gene>
<dbReference type="AlphaFoldDB" id="A0A1X7DWS4"/>
<feature type="compositionally biased region" description="Polar residues" evidence="8">
    <location>
        <begin position="1"/>
        <end position="11"/>
    </location>
</feature>
<accession>A0A1X7DWS4</accession>
<feature type="transmembrane region" description="Helical" evidence="7">
    <location>
        <begin position="78"/>
        <end position="98"/>
    </location>
</feature>
<evidence type="ECO:0000259" key="9">
    <source>
        <dbReference type="PROSITE" id="PS50928"/>
    </source>
</evidence>
<dbReference type="PROSITE" id="PS50928">
    <property type="entry name" value="ABC_TM1"/>
    <property type="match status" value="1"/>
</dbReference>
<feature type="transmembrane region" description="Helical" evidence="7">
    <location>
        <begin position="198"/>
        <end position="217"/>
    </location>
</feature>
<dbReference type="InterPro" id="IPR035906">
    <property type="entry name" value="MetI-like_sf"/>
</dbReference>
<dbReference type="RefSeq" id="WP_240505747.1">
    <property type="nucleotide sequence ID" value="NZ_FXAC01000016.1"/>
</dbReference>
<dbReference type="SUPFAM" id="SSF161098">
    <property type="entry name" value="MetI-like"/>
    <property type="match status" value="1"/>
</dbReference>
<feature type="transmembrane region" description="Helical" evidence="7">
    <location>
        <begin position="238"/>
        <end position="257"/>
    </location>
</feature>
<dbReference type="GO" id="GO:0010438">
    <property type="term" value="P:cellular response to sulfur starvation"/>
    <property type="evidence" value="ECO:0007669"/>
    <property type="project" value="TreeGrafter"/>
</dbReference>